<dbReference type="SMART" id="SM01331">
    <property type="entry name" value="DUF3635"/>
    <property type="match status" value="1"/>
</dbReference>
<dbReference type="AlphaFoldDB" id="A0A077ZJT4"/>
<accession>A0A077ZJT4</accession>
<name>A0A077ZJT4_TRITR</name>
<keyword evidence="3" id="KW-1185">Reference proteome</keyword>
<protein>
    <submittedName>
        <fullName evidence="2">Haspin Ser</fullName>
    </submittedName>
</protein>
<reference evidence="2" key="1">
    <citation type="submission" date="2014-01" db="EMBL/GenBank/DDBJ databases">
        <authorList>
            <person name="Aslett M."/>
        </authorList>
    </citation>
    <scope>NUCLEOTIDE SEQUENCE</scope>
</reference>
<dbReference type="Gene3D" id="1.10.510.10">
    <property type="entry name" value="Transferase(Phosphotransferase) domain 1"/>
    <property type="match status" value="1"/>
</dbReference>
<gene>
    <name evidence="2" type="ORF">TTRE_0000834601</name>
</gene>
<dbReference type="Proteomes" id="UP000030665">
    <property type="component" value="Unassembled WGS sequence"/>
</dbReference>
<dbReference type="Pfam" id="PF12330">
    <property type="entry name" value="Haspin_kinase"/>
    <property type="match status" value="1"/>
</dbReference>
<sequence length="224" mass="25469">MTEGSSVEKGSLRQALGKSMHWNKVLTGLPSRIIRLNYQGKYPRESLQAYDNVSRNNHIEKERSNKVAANHRYLRTCIENGGVTFEKVRGTEAARKFIKTTDRDDIRYRVQCTSLPSDSEIIEGSEDHAHMLPLMRDLLRNSWAGYNPKTNVLWIAYLIDVFANGTDYLGAPLASAKKARSLNIKGQVEECSWSEEMLLFTDLFALNAQFVRQIRTSANLPSTR</sequence>
<dbReference type="InterPro" id="IPR024604">
    <property type="entry name" value="GSG2_C"/>
</dbReference>
<reference evidence="2" key="2">
    <citation type="submission" date="2014-03" db="EMBL/GenBank/DDBJ databases">
        <title>The whipworm genome and dual-species transcriptomics of an intimate host-pathogen interaction.</title>
        <authorList>
            <person name="Foth B.J."/>
            <person name="Tsai I.J."/>
            <person name="Reid A.J."/>
            <person name="Bancroft A.J."/>
            <person name="Nichol S."/>
            <person name="Tracey A."/>
            <person name="Holroyd N."/>
            <person name="Cotton J.A."/>
            <person name="Stanley E.J."/>
            <person name="Zarowiecki M."/>
            <person name="Liu J.Z."/>
            <person name="Huckvale T."/>
            <person name="Cooper P.J."/>
            <person name="Grencis R.K."/>
            <person name="Berriman M."/>
        </authorList>
    </citation>
    <scope>NUCLEOTIDE SEQUENCE [LARGE SCALE GENOMIC DNA]</scope>
</reference>
<evidence type="ECO:0000313" key="3">
    <source>
        <dbReference type="Proteomes" id="UP000030665"/>
    </source>
</evidence>
<evidence type="ECO:0000259" key="1">
    <source>
        <dbReference type="SMART" id="SM01331"/>
    </source>
</evidence>
<proteinExistence type="predicted"/>
<evidence type="ECO:0000313" key="2">
    <source>
        <dbReference type="EMBL" id="CDW60004.1"/>
    </source>
</evidence>
<dbReference type="EMBL" id="HG806825">
    <property type="protein sequence ID" value="CDW60004.1"/>
    <property type="molecule type" value="Genomic_DNA"/>
</dbReference>
<organism evidence="2 3">
    <name type="scientific">Trichuris trichiura</name>
    <name type="common">Whipworm</name>
    <name type="synonym">Trichocephalus trichiurus</name>
    <dbReference type="NCBI Taxonomy" id="36087"/>
    <lineage>
        <taxon>Eukaryota</taxon>
        <taxon>Metazoa</taxon>
        <taxon>Ecdysozoa</taxon>
        <taxon>Nematoda</taxon>
        <taxon>Enoplea</taxon>
        <taxon>Dorylaimia</taxon>
        <taxon>Trichinellida</taxon>
        <taxon>Trichuridae</taxon>
        <taxon>Trichuris</taxon>
    </lineage>
</organism>
<feature type="domain" description="Serine/threonine-protein kinase haspin C-terminal" evidence="1">
    <location>
        <begin position="119"/>
        <end position="205"/>
    </location>
</feature>